<evidence type="ECO:0000256" key="3">
    <source>
        <dbReference type="ARBA" id="ARBA00022842"/>
    </source>
</evidence>
<dbReference type="Pfam" id="PF03328">
    <property type="entry name" value="HpcH_HpaI"/>
    <property type="match status" value="1"/>
</dbReference>
<dbReference type="InterPro" id="IPR015813">
    <property type="entry name" value="Pyrv/PenolPyrv_kinase-like_dom"/>
</dbReference>
<comment type="cofactor">
    <cofactor evidence="1">
        <name>Mg(2+)</name>
        <dbReference type="ChEBI" id="CHEBI:18420"/>
    </cofactor>
</comment>
<proteinExistence type="predicted"/>
<dbReference type="OrthoDB" id="5172636at2"/>
<protein>
    <submittedName>
        <fullName evidence="7">CoA ester lyase</fullName>
    </submittedName>
</protein>
<dbReference type="AlphaFoldDB" id="A0A4R8UF43"/>
<reference evidence="7 8" key="1">
    <citation type="submission" date="2019-03" db="EMBL/GenBank/DDBJ databases">
        <title>Genomics of glacier-inhabiting Cryobacterium strains.</title>
        <authorList>
            <person name="Liu Q."/>
            <person name="Xin Y.-H."/>
        </authorList>
    </citation>
    <scope>NUCLEOTIDE SEQUENCE [LARGE SCALE GENOMIC DNA]</scope>
    <source>
        <strain evidence="7 8">Sr47</strain>
    </source>
</reference>
<feature type="binding site" evidence="5">
    <location>
        <position position="165"/>
    </location>
    <ligand>
        <name>Mg(2+)</name>
        <dbReference type="ChEBI" id="CHEBI:18420"/>
    </ligand>
</feature>
<dbReference type="GO" id="GO:0006107">
    <property type="term" value="P:oxaloacetate metabolic process"/>
    <property type="evidence" value="ECO:0007669"/>
    <property type="project" value="TreeGrafter"/>
</dbReference>
<dbReference type="GO" id="GO:0000287">
    <property type="term" value="F:magnesium ion binding"/>
    <property type="evidence" value="ECO:0007669"/>
    <property type="project" value="TreeGrafter"/>
</dbReference>
<evidence type="ECO:0000313" key="7">
    <source>
        <dbReference type="EMBL" id="TFB52450.1"/>
    </source>
</evidence>
<feature type="binding site" evidence="4">
    <location>
        <position position="78"/>
    </location>
    <ligand>
        <name>substrate</name>
    </ligand>
</feature>
<dbReference type="InterPro" id="IPR040442">
    <property type="entry name" value="Pyrv_kinase-like_dom_sf"/>
</dbReference>
<feature type="binding site" evidence="4">
    <location>
        <position position="139"/>
    </location>
    <ligand>
        <name>substrate</name>
    </ligand>
</feature>
<dbReference type="InterPro" id="IPR005000">
    <property type="entry name" value="Aldolase/citrate-lyase_domain"/>
</dbReference>
<keyword evidence="3 5" id="KW-0460">Magnesium</keyword>
<dbReference type="PANTHER" id="PTHR32308">
    <property type="entry name" value="LYASE BETA SUBUNIT, PUTATIVE (AFU_ORTHOLOGUE AFUA_4G13030)-RELATED"/>
    <property type="match status" value="1"/>
</dbReference>
<dbReference type="Proteomes" id="UP000297866">
    <property type="component" value="Unassembled WGS sequence"/>
</dbReference>
<evidence type="ECO:0000259" key="6">
    <source>
        <dbReference type="Pfam" id="PF03328"/>
    </source>
</evidence>
<dbReference type="PIRSF" id="PIRSF015582">
    <property type="entry name" value="Cit_lyase_B"/>
    <property type="match status" value="1"/>
</dbReference>
<feature type="binding site" evidence="5">
    <location>
        <position position="139"/>
    </location>
    <ligand>
        <name>Mg(2+)</name>
        <dbReference type="ChEBI" id="CHEBI:18420"/>
    </ligand>
</feature>
<feature type="domain" description="HpcH/HpaI aldolase/citrate lyase" evidence="6">
    <location>
        <begin position="11"/>
        <end position="234"/>
    </location>
</feature>
<evidence type="ECO:0000256" key="5">
    <source>
        <dbReference type="PIRSR" id="PIRSR015582-2"/>
    </source>
</evidence>
<dbReference type="Gene3D" id="3.20.20.60">
    <property type="entry name" value="Phosphoenolpyruvate-binding domains"/>
    <property type="match status" value="1"/>
</dbReference>
<dbReference type="PANTHER" id="PTHR32308:SF10">
    <property type="entry name" value="CITRATE LYASE SUBUNIT BETA"/>
    <property type="match status" value="1"/>
</dbReference>
<dbReference type="RefSeq" id="WP_134489289.1">
    <property type="nucleotide sequence ID" value="NZ_SOEZ01000035.1"/>
</dbReference>
<keyword evidence="7" id="KW-0456">Lyase</keyword>
<evidence type="ECO:0000256" key="2">
    <source>
        <dbReference type="ARBA" id="ARBA00022723"/>
    </source>
</evidence>
<sequence length="303" mass="32481">MNPPGNRRNLRSYLYVPGDAGRRLDLAESRRADAVIADLEDSVALARKSDALKEVLTWLNSEQVARDTSGRVAERWVRVNAGDAGLHELDQIAHGLLRGVVLPKITSSADLAAADEVITEAERRQGLVPGAIAIMPLIETAEAVVNILPIARAPRVIMLQLGEVDLAADLGMEPGVNDEGLAAIRSNVVVSSRASGLAAPVGPVSTDYSDLQLFRASTEHLRRLGFVGRVAVHPAQLPIIHETFAPSADEVESARELIHAAKVFADAGRGAWVGIDGRMVDEAVLRQARRVLDLAATSESERK</sequence>
<keyword evidence="2 5" id="KW-0479">Metal-binding</keyword>
<dbReference type="EMBL" id="SOEZ01000035">
    <property type="protein sequence ID" value="TFB52450.1"/>
    <property type="molecule type" value="Genomic_DNA"/>
</dbReference>
<evidence type="ECO:0000256" key="4">
    <source>
        <dbReference type="PIRSR" id="PIRSR015582-1"/>
    </source>
</evidence>
<dbReference type="GO" id="GO:0016829">
    <property type="term" value="F:lyase activity"/>
    <property type="evidence" value="ECO:0007669"/>
    <property type="project" value="UniProtKB-KW"/>
</dbReference>
<keyword evidence="8" id="KW-1185">Reference proteome</keyword>
<dbReference type="SUPFAM" id="SSF51621">
    <property type="entry name" value="Phosphoenolpyruvate/pyruvate domain"/>
    <property type="match status" value="1"/>
</dbReference>
<dbReference type="InterPro" id="IPR011206">
    <property type="entry name" value="Citrate_lyase_beta/mcl1/mcl2"/>
</dbReference>
<comment type="caution">
    <text evidence="7">The sequence shown here is derived from an EMBL/GenBank/DDBJ whole genome shotgun (WGS) entry which is preliminary data.</text>
</comment>
<evidence type="ECO:0000256" key="1">
    <source>
        <dbReference type="ARBA" id="ARBA00001946"/>
    </source>
</evidence>
<gene>
    <name evidence="7" type="ORF">E3O23_06445</name>
</gene>
<organism evidence="7 8">
    <name type="scientific">Cryobacterium tagatosivorans</name>
    <dbReference type="NCBI Taxonomy" id="1259199"/>
    <lineage>
        <taxon>Bacteria</taxon>
        <taxon>Bacillati</taxon>
        <taxon>Actinomycetota</taxon>
        <taxon>Actinomycetes</taxon>
        <taxon>Micrococcales</taxon>
        <taxon>Microbacteriaceae</taxon>
        <taxon>Cryobacterium</taxon>
    </lineage>
</organism>
<accession>A0A4R8UF43</accession>
<evidence type="ECO:0000313" key="8">
    <source>
        <dbReference type="Proteomes" id="UP000297866"/>
    </source>
</evidence>
<name>A0A4R8UF43_9MICO</name>